<organism evidence="11 12">
    <name type="scientific">Aeromonas molluscorum 848</name>
    <dbReference type="NCBI Taxonomy" id="1268236"/>
    <lineage>
        <taxon>Bacteria</taxon>
        <taxon>Pseudomonadati</taxon>
        <taxon>Pseudomonadota</taxon>
        <taxon>Gammaproteobacteria</taxon>
        <taxon>Aeromonadales</taxon>
        <taxon>Aeromonadaceae</taxon>
        <taxon>Aeromonas</taxon>
    </lineage>
</organism>
<dbReference type="Pfam" id="PF00528">
    <property type="entry name" value="BPD_transp_1"/>
    <property type="match status" value="1"/>
</dbReference>
<evidence type="ECO:0000256" key="5">
    <source>
        <dbReference type="ARBA" id="ARBA00022989"/>
    </source>
</evidence>
<proteinExistence type="predicted"/>
<comment type="caution">
    <text evidence="11">The sequence shown here is derived from an EMBL/GenBank/DDBJ whole genome shotgun (WGS) entry which is preliminary data.</text>
</comment>
<name>R1HEL4_9GAMM</name>
<dbReference type="PATRIC" id="fig|1268236.3.peg.226"/>
<dbReference type="NCBIfam" id="TIGR00969">
    <property type="entry name" value="3a0106s02"/>
    <property type="match status" value="1"/>
</dbReference>
<dbReference type="PANTHER" id="PTHR30406">
    <property type="entry name" value="SULFATE TRANSPORT SYSTEM PERMEASE PROTEIN"/>
    <property type="match status" value="1"/>
</dbReference>
<feature type="transmembrane region" description="Helical" evidence="9">
    <location>
        <begin position="261"/>
        <end position="281"/>
    </location>
</feature>
<dbReference type="EMBL" id="AQGQ01000003">
    <property type="protein sequence ID" value="EOD56844.1"/>
    <property type="molecule type" value="Genomic_DNA"/>
</dbReference>
<evidence type="ECO:0000256" key="2">
    <source>
        <dbReference type="ARBA" id="ARBA00011779"/>
    </source>
</evidence>
<feature type="domain" description="ABC transmembrane type-1" evidence="10">
    <location>
        <begin position="79"/>
        <end position="286"/>
    </location>
</feature>
<evidence type="ECO:0000259" key="10">
    <source>
        <dbReference type="PROSITE" id="PS50928"/>
    </source>
</evidence>
<dbReference type="InterPro" id="IPR035906">
    <property type="entry name" value="MetI-like_sf"/>
</dbReference>
<evidence type="ECO:0000256" key="4">
    <source>
        <dbReference type="ARBA" id="ARBA00022692"/>
    </source>
</evidence>
<dbReference type="GO" id="GO:0015419">
    <property type="term" value="F:ABC-type sulfate transporter activity"/>
    <property type="evidence" value="ECO:0007669"/>
    <property type="project" value="InterPro"/>
</dbReference>
<dbReference type="Gene3D" id="1.10.3720.10">
    <property type="entry name" value="MetI-like"/>
    <property type="match status" value="1"/>
</dbReference>
<comment type="function">
    <text evidence="8">Part of the ABC transporter complex CysAWTP (TC 3.A.1.6.1) involved in sulfate/thiosulfate import. Probably responsible for the translocation of the substrate across the membrane.</text>
</comment>
<dbReference type="RefSeq" id="WP_005891747.1">
    <property type="nucleotide sequence ID" value="NZ_AQGQ01000003.1"/>
</dbReference>
<dbReference type="InterPro" id="IPR011866">
    <property type="entry name" value="CysW_permease"/>
</dbReference>
<dbReference type="AlphaFoldDB" id="R1HEL4"/>
<dbReference type="SUPFAM" id="SSF161098">
    <property type="entry name" value="MetI-like"/>
    <property type="match status" value="1"/>
</dbReference>
<keyword evidence="4 9" id="KW-0812">Transmembrane</keyword>
<reference evidence="11 12" key="1">
    <citation type="journal article" date="2013" name="Genome Announc.">
        <title>Draft Genome Sequence of Aeromonas molluscorum Strain 848TT, Isolated from Bivalve Molluscs.</title>
        <authorList>
            <person name="Spataro N."/>
            <person name="Farfan M."/>
            <person name="Albarral V."/>
            <person name="Sanglas A."/>
            <person name="Loren J.G."/>
            <person name="Fuste M.C."/>
            <person name="Bosch E."/>
        </authorList>
    </citation>
    <scope>NUCLEOTIDE SEQUENCE [LARGE SCALE GENOMIC DNA]</scope>
    <source>
        <strain evidence="11 12">848</strain>
    </source>
</reference>
<dbReference type="NCBIfam" id="TIGR02140">
    <property type="entry name" value="permease_CysW"/>
    <property type="match status" value="1"/>
</dbReference>
<evidence type="ECO:0000256" key="1">
    <source>
        <dbReference type="ARBA" id="ARBA00004651"/>
    </source>
</evidence>
<protein>
    <submittedName>
        <fullName evidence="11">ABC-type sulfate transporter permease component</fullName>
    </submittedName>
</protein>
<dbReference type="PROSITE" id="PS50928">
    <property type="entry name" value="ABC_TM1"/>
    <property type="match status" value="1"/>
</dbReference>
<comment type="subcellular location">
    <subcellularLocation>
        <location evidence="1">Cell membrane</location>
        <topology evidence="1">Multi-pass membrane protein</topology>
    </subcellularLocation>
</comment>
<keyword evidence="12" id="KW-1185">Reference proteome</keyword>
<keyword evidence="6" id="KW-0764">Sulfate transport</keyword>
<dbReference type="PANTHER" id="PTHR30406:SF1">
    <property type="entry name" value="SULFATE TRANSPORT SYSTEM PERMEASE PROTEIN CYSW"/>
    <property type="match status" value="1"/>
</dbReference>
<feature type="transmembrane region" description="Helical" evidence="9">
    <location>
        <begin position="155"/>
        <end position="175"/>
    </location>
</feature>
<evidence type="ECO:0000256" key="8">
    <source>
        <dbReference type="ARBA" id="ARBA00025323"/>
    </source>
</evidence>
<sequence>MNSSVIAVDASPSVVGVADKPQSPTRDPHWVKWLLVSLGLGWFTVLLLLPLATIFIQALRPGFSFFWQAISDPDALSALGLTALVTLCSVPLNVLFGLAAAWAIARFRFPGRQWLITLIDLPFSVSPVIAGLMLVLLFGSRGWFGDWLSEHDIKVIFATPGIILATTFITVPFVVRELLPQMEARGPEEEEAAIMLGASGLQMFWRVTLPGIRWSLMYGVLLCTARAVGEFGAVSVVSGHIRGQTNTLPLHIEILYNEYQTGAAFAVASLLALFGIFTLVGETLLNRLRGRTPSSHRKP</sequence>
<dbReference type="CDD" id="cd06261">
    <property type="entry name" value="TM_PBP2"/>
    <property type="match status" value="1"/>
</dbReference>
<evidence type="ECO:0000313" key="11">
    <source>
        <dbReference type="EMBL" id="EOD56844.1"/>
    </source>
</evidence>
<comment type="subunit">
    <text evidence="2">The complex is composed of two ATP-binding proteins (CysA), two transmembrane proteins (CysT and CysW) and a solute-binding protein (CysP).</text>
</comment>
<feature type="transmembrane region" description="Helical" evidence="9">
    <location>
        <begin position="33"/>
        <end position="56"/>
    </location>
</feature>
<dbReference type="InterPro" id="IPR005667">
    <property type="entry name" value="Sulph_transpt2"/>
</dbReference>
<dbReference type="InterPro" id="IPR000515">
    <property type="entry name" value="MetI-like"/>
</dbReference>
<evidence type="ECO:0000313" key="12">
    <source>
        <dbReference type="Proteomes" id="UP000013526"/>
    </source>
</evidence>
<dbReference type="Proteomes" id="UP000013526">
    <property type="component" value="Unassembled WGS sequence"/>
</dbReference>
<keyword evidence="7 9" id="KW-0472">Membrane</keyword>
<evidence type="ECO:0000256" key="9">
    <source>
        <dbReference type="SAM" id="Phobius"/>
    </source>
</evidence>
<evidence type="ECO:0000256" key="3">
    <source>
        <dbReference type="ARBA" id="ARBA00022448"/>
    </source>
</evidence>
<keyword evidence="3" id="KW-0813">Transport</keyword>
<feature type="transmembrane region" description="Helical" evidence="9">
    <location>
        <begin position="114"/>
        <end position="135"/>
    </location>
</feature>
<evidence type="ECO:0000256" key="6">
    <source>
        <dbReference type="ARBA" id="ARBA00023032"/>
    </source>
</evidence>
<feature type="transmembrane region" description="Helical" evidence="9">
    <location>
        <begin position="76"/>
        <end position="102"/>
    </location>
</feature>
<accession>R1HEL4</accession>
<evidence type="ECO:0000256" key="7">
    <source>
        <dbReference type="ARBA" id="ARBA00023136"/>
    </source>
</evidence>
<dbReference type="OrthoDB" id="9774448at2"/>
<dbReference type="GO" id="GO:0005886">
    <property type="term" value="C:plasma membrane"/>
    <property type="evidence" value="ECO:0007669"/>
    <property type="project" value="UniProtKB-SubCell"/>
</dbReference>
<gene>
    <name evidence="11" type="ORF">G113_01119</name>
</gene>
<keyword evidence="5 9" id="KW-1133">Transmembrane helix</keyword>